<keyword evidence="1" id="KW-0934">Plastid</keyword>
<protein>
    <submittedName>
        <fullName evidence="1">Uncharacterized protein</fullName>
    </submittedName>
</protein>
<reference evidence="1" key="1">
    <citation type="submission" date="2015-01" db="EMBL/GenBank/DDBJ databases">
        <title>The complete plastid genome of Bangia fuscopurpurea (Dillwyn) Lyngbye revealed ancestral gene repertoire and highly conserved synteny among genera of Bangiales (Rhodophyta).</title>
        <authorList>
            <person name="Cao M."/>
            <person name="Bi G."/>
            <person name="Mao Y."/>
            <person name="Kong F."/>
        </authorList>
    </citation>
    <scope>NUCLEOTIDE SEQUENCE</scope>
</reference>
<dbReference type="AlphaFoldDB" id="A0A0F6YFS8"/>
<organism evidence="1">
    <name type="scientific">Bangia fuscopurpurea</name>
    <name type="common">Red alga</name>
    <name type="synonym">Conferva fuscopurpurea</name>
    <dbReference type="NCBI Taxonomy" id="101920"/>
    <lineage>
        <taxon>Eukaryota</taxon>
        <taxon>Rhodophyta</taxon>
        <taxon>Bangiophyceae</taxon>
        <taxon>Bangiales</taxon>
        <taxon>Bangiaceae</taxon>
        <taxon>Bangia</taxon>
    </lineage>
</organism>
<name>A0A0F6YFS8_BANFU</name>
<accession>A0A0F6YFS8</accession>
<geneLocation type="plastid" evidence="1"/>
<evidence type="ECO:0000313" key="1">
    <source>
        <dbReference type="EMBL" id="AKE98950.1"/>
    </source>
</evidence>
<dbReference type="EMBL" id="KP714733">
    <property type="protein sequence ID" value="AKE98950.1"/>
    <property type="molecule type" value="Genomic_DNA"/>
</dbReference>
<proteinExistence type="predicted"/>
<sequence>MNNKSLIFLAIKSLDIQNQTSLTSNTFHLNLDLQLDEFILDSGIHSDKDLKVIIIKILNSISDQSLLENNLGNNYKRRFRYYFKKVLSCSYIEQSIRSNNILIDKLGVTGLYFLYLIIEQKGLLKLWLYYRNYSFEQLIQLIETKNNLLK</sequence>
<gene>
    <name evidence="1" type="primary">orf148</name>
    <name evidence="1" type="ORF">BafuCp163</name>
</gene>